<reference evidence="3 4" key="1">
    <citation type="submission" date="2019-09" db="EMBL/GenBank/DDBJ databases">
        <title>Genomes of Cryomorphaceae.</title>
        <authorList>
            <person name="Bowman J.P."/>
        </authorList>
    </citation>
    <scope>NUCLEOTIDE SEQUENCE [LARGE SCALE GENOMIC DNA]</scope>
    <source>
        <strain evidence="3 4">KCTC 52047</strain>
    </source>
</reference>
<feature type="domain" description="Phospholipid/glycerol acyltransferase" evidence="2">
    <location>
        <begin position="46"/>
        <end position="174"/>
    </location>
</feature>
<evidence type="ECO:0000313" key="3">
    <source>
        <dbReference type="EMBL" id="KAB1065190.1"/>
    </source>
</evidence>
<dbReference type="GO" id="GO:0004366">
    <property type="term" value="F:glycerol-3-phosphate O-acyltransferase activity"/>
    <property type="evidence" value="ECO:0007669"/>
    <property type="project" value="TreeGrafter"/>
</dbReference>
<dbReference type="OrthoDB" id="9806008at2"/>
<dbReference type="AlphaFoldDB" id="A0A6N6MAB4"/>
<dbReference type="PANTHER" id="PTHR31605">
    <property type="entry name" value="GLYCEROL-3-PHOSPHATE O-ACYLTRANSFERASE 1"/>
    <property type="match status" value="1"/>
</dbReference>
<dbReference type="PANTHER" id="PTHR31605:SF0">
    <property type="entry name" value="GLYCEROL-3-PHOSPHATE O-ACYLTRANSFERASE 1"/>
    <property type="match status" value="1"/>
</dbReference>
<keyword evidence="1" id="KW-0472">Membrane</keyword>
<sequence>MRKLIPLKKFSFFYAFLQVLCEIDFWFYFKNRVILHGDKLVKKYPVIYCANHQNAFVDALLMALASNRQPASLVRADVFKNKLSGAFLRKVKMRPVYRMRDGFGSLGRNEHTFNECYNYLSKGGTLIVFPEGNHGELKRLRPLKKGTARIALDTLDKLERFDKLYIQPIGLDYSNHPKFRSNMLMNIGDPIEISKDRYSLKEEDRTKEIQQVTKEIKESLQPLMYHQKAKDHNSTIYDFIHLVYPTRVNRKGLFLQNFFDGKEFANQFNDDLLSDDQLSRMQNLLKVGKELRYPGFFYKKGSEFWRPLIISIFTLPFYMVGSLIFALPFHIIKKLQFAIKDPQFRTSVKFLTGLILYPLWLLVLASTATAFFSGKDVLIGTGITIICGIGALNFRDNIRLVMRFGKWALTDKSQRHTFENELETFVRSLKNEA</sequence>
<dbReference type="SUPFAM" id="SSF69593">
    <property type="entry name" value="Glycerol-3-phosphate (1)-acyltransferase"/>
    <property type="match status" value="1"/>
</dbReference>
<protein>
    <recommendedName>
        <fullName evidence="2">Phospholipid/glycerol acyltransferase domain-containing protein</fullName>
    </recommendedName>
</protein>
<name>A0A6N6MAB4_9FLAO</name>
<keyword evidence="4" id="KW-1185">Reference proteome</keyword>
<feature type="transmembrane region" description="Helical" evidence="1">
    <location>
        <begin position="304"/>
        <end position="329"/>
    </location>
</feature>
<gene>
    <name evidence="3" type="ORF">F3059_04345</name>
</gene>
<evidence type="ECO:0000256" key="1">
    <source>
        <dbReference type="SAM" id="Phobius"/>
    </source>
</evidence>
<dbReference type="Proteomes" id="UP000435357">
    <property type="component" value="Unassembled WGS sequence"/>
</dbReference>
<dbReference type="EMBL" id="WACR01000003">
    <property type="protein sequence ID" value="KAB1065190.1"/>
    <property type="molecule type" value="Genomic_DNA"/>
</dbReference>
<evidence type="ECO:0000259" key="2">
    <source>
        <dbReference type="SMART" id="SM00563"/>
    </source>
</evidence>
<keyword evidence="1" id="KW-0812">Transmembrane</keyword>
<keyword evidence="1" id="KW-1133">Transmembrane helix</keyword>
<comment type="caution">
    <text evidence="3">The sequence shown here is derived from an EMBL/GenBank/DDBJ whole genome shotgun (WGS) entry which is preliminary data.</text>
</comment>
<organism evidence="3 4">
    <name type="scientific">Salibacter halophilus</name>
    <dbReference type="NCBI Taxonomy" id="1803916"/>
    <lineage>
        <taxon>Bacteria</taxon>
        <taxon>Pseudomonadati</taxon>
        <taxon>Bacteroidota</taxon>
        <taxon>Flavobacteriia</taxon>
        <taxon>Flavobacteriales</taxon>
        <taxon>Salibacteraceae</taxon>
        <taxon>Salibacter</taxon>
    </lineage>
</organism>
<feature type="transmembrane region" description="Helical" evidence="1">
    <location>
        <begin position="377"/>
        <end position="394"/>
    </location>
</feature>
<accession>A0A6N6MAB4</accession>
<dbReference type="InterPro" id="IPR052744">
    <property type="entry name" value="GPAT/DAPAT"/>
</dbReference>
<dbReference type="GO" id="GO:0016287">
    <property type="term" value="F:glycerone-phosphate O-acyltransferase activity"/>
    <property type="evidence" value="ECO:0007669"/>
    <property type="project" value="TreeGrafter"/>
</dbReference>
<dbReference type="Pfam" id="PF01553">
    <property type="entry name" value="Acyltransferase"/>
    <property type="match status" value="1"/>
</dbReference>
<dbReference type="SMART" id="SM00563">
    <property type="entry name" value="PlsC"/>
    <property type="match status" value="1"/>
</dbReference>
<proteinExistence type="predicted"/>
<dbReference type="GO" id="GO:0008654">
    <property type="term" value="P:phospholipid biosynthetic process"/>
    <property type="evidence" value="ECO:0007669"/>
    <property type="project" value="TreeGrafter"/>
</dbReference>
<evidence type="ECO:0000313" key="4">
    <source>
        <dbReference type="Proteomes" id="UP000435357"/>
    </source>
</evidence>
<dbReference type="InterPro" id="IPR002123">
    <property type="entry name" value="Plipid/glycerol_acylTrfase"/>
</dbReference>
<feature type="transmembrane region" description="Helical" evidence="1">
    <location>
        <begin position="350"/>
        <end position="371"/>
    </location>
</feature>